<reference evidence="2 3" key="1">
    <citation type="submission" date="2023-11" db="EMBL/GenBank/DDBJ databases">
        <authorList>
            <person name="Ouyang M.-Y."/>
        </authorList>
    </citation>
    <scope>NUCLEOTIDE SEQUENCE [LARGE SCALE GENOMIC DNA]</scope>
    <source>
        <strain evidence="2 3">OY6</strain>
    </source>
</reference>
<name>A0ABU4UGZ5_9GAMM</name>
<dbReference type="InterPro" id="IPR010359">
    <property type="entry name" value="IrrE_HExxH"/>
</dbReference>
<dbReference type="Proteomes" id="UP001284537">
    <property type="component" value="Unassembled WGS sequence"/>
</dbReference>
<dbReference type="EMBL" id="JAXARY010000010">
    <property type="protein sequence ID" value="MDX8128110.1"/>
    <property type="molecule type" value="Genomic_DNA"/>
</dbReference>
<accession>A0ABU4UGZ5</accession>
<dbReference type="Pfam" id="PF06114">
    <property type="entry name" value="Peptidase_M78"/>
    <property type="match status" value="1"/>
</dbReference>
<dbReference type="InterPro" id="IPR052345">
    <property type="entry name" value="Rad_response_metalloprotease"/>
</dbReference>
<dbReference type="Gene3D" id="1.10.10.2910">
    <property type="match status" value="1"/>
</dbReference>
<protein>
    <submittedName>
        <fullName evidence="2">ImmA/IrrE family metallo-endopeptidase</fullName>
    </submittedName>
</protein>
<evidence type="ECO:0000313" key="3">
    <source>
        <dbReference type="Proteomes" id="UP001284537"/>
    </source>
</evidence>
<gene>
    <name evidence="2" type="ORF">QLH52_12515</name>
</gene>
<proteinExistence type="predicted"/>
<evidence type="ECO:0000313" key="2">
    <source>
        <dbReference type="EMBL" id="MDX8128110.1"/>
    </source>
</evidence>
<dbReference type="PANTHER" id="PTHR43236:SF1">
    <property type="entry name" value="BLL7220 PROTEIN"/>
    <property type="match status" value="1"/>
</dbReference>
<sequence>MIRLSEAEITLRELGISDPSEIDLEAIAWTLNARVKYRPLDGCEARIIGHGDQAIITVNSRSIPRRQRFSLAHELGHWRYHRGRLLVCRSDDIGRAGNGQSSAERDADRYAADILMPRYLFQPLAKDHKKFNFQTIRSLADLFDTSLTATAIRAVEGEISPSLLVCHGMQGRKWFVRSPNVPEKWFPKNELDSDSFAFDVLFGNAVDDASPRKIDADSWFDRYDASRYEIREQTIRTAENEILTLILIDDDQMLNESVTSYSRSRR</sequence>
<dbReference type="PANTHER" id="PTHR43236">
    <property type="entry name" value="ANTITOXIN HIGA1"/>
    <property type="match status" value="1"/>
</dbReference>
<evidence type="ECO:0000259" key="1">
    <source>
        <dbReference type="Pfam" id="PF06114"/>
    </source>
</evidence>
<dbReference type="RefSeq" id="WP_319961795.1">
    <property type="nucleotide sequence ID" value="NZ_JAXARY010000010.1"/>
</dbReference>
<organism evidence="2 3">
    <name type="scientific">Methylomonas defluvii</name>
    <dbReference type="NCBI Taxonomy" id="3045149"/>
    <lineage>
        <taxon>Bacteria</taxon>
        <taxon>Pseudomonadati</taxon>
        <taxon>Pseudomonadota</taxon>
        <taxon>Gammaproteobacteria</taxon>
        <taxon>Methylococcales</taxon>
        <taxon>Methylococcaceae</taxon>
        <taxon>Methylomonas</taxon>
    </lineage>
</organism>
<keyword evidence="3" id="KW-1185">Reference proteome</keyword>
<comment type="caution">
    <text evidence="2">The sequence shown here is derived from an EMBL/GenBank/DDBJ whole genome shotgun (WGS) entry which is preliminary data.</text>
</comment>
<feature type="domain" description="IrrE N-terminal-like" evidence="1">
    <location>
        <begin position="53"/>
        <end position="153"/>
    </location>
</feature>